<keyword evidence="9" id="KW-0472">Membrane</keyword>
<comment type="function">
    <text evidence="11">Required for proper folding and/or the stability of a subset of proteins in the endoplasmic reticulum. Component of glycosylphosphatidylinositol-mannosyltransferase 1 which transfers the first of the 4 mannoses in the GPI-anchor precursors during GPI-anchor biosynthesis. Probably acts by stabilizing the mannosyltransferase GPI14.</text>
</comment>
<dbReference type="UniPathway" id="UPA00196"/>
<evidence type="ECO:0000256" key="11">
    <source>
        <dbReference type="RuleBase" id="RU366056"/>
    </source>
</evidence>
<dbReference type="GO" id="GO:1990529">
    <property type="term" value="C:glycosylphosphatidylinositol-mannosyltransferase I complex"/>
    <property type="evidence" value="ECO:0007669"/>
    <property type="project" value="TreeGrafter"/>
</dbReference>
<keyword evidence="14" id="KW-1185">Reference proteome</keyword>
<evidence type="ECO:0000256" key="2">
    <source>
        <dbReference type="ARBA" id="ARBA00004687"/>
    </source>
</evidence>
<evidence type="ECO:0000313" key="14">
    <source>
        <dbReference type="Proteomes" id="UP000606974"/>
    </source>
</evidence>
<keyword evidence="10" id="KW-0325">Glycoprotein</keyword>
<keyword evidence="7 11" id="KW-0256">Endoplasmic reticulum</keyword>
<comment type="caution">
    <text evidence="13">The sequence shown here is derived from an EMBL/GenBank/DDBJ whole genome shotgun (WGS) entry which is preliminary data.</text>
</comment>
<name>A0A8H7E2P5_9EURO</name>
<dbReference type="GO" id="GO:0006506">
    <property type="term" value="P:GPI anchor biosynthetic process"/>
    <property type="evidence" value="ECO:0007669"/>
    <property type="project" value="UniProtKB-UniPathway"/>
</dbReference>
<evidence type="ECO:0000256" key="8">
    <source>
        <dbReference type="ARBA" id="ARBA00022989"/>
    </source>
</evidence>
<dbReference type="Pfam" id="PF08320">
    <property type="entry name" value="PIG-X"/>
    <property type="match status" value="1"/>
</dbReference>
<feature type="region of interest" description="Disordered" evidence="12">
    <location>
        <begin position="387"/>
        <end position="409"/>
    </location>
</feature>
<evidence type="ECO:0000256" key="1">
    <source>
        <dbReference type="ARBA" id="ARBA00004643"/>
    </source>
</evidence>
<keyword evidence="6" id="KW-0812">Transmembrane</keyword>
<evidence type="ECO:0000256" key="3">
    <source>
        <dbReference type="ARBA" id="ARBA00010345"/>
    </source>
</evidence>
<comment type="similarity">
    <text evidence="3 11">Belongs to the PIGX family.</text>
</comment>
<keyword evidence="5 11" id="KW-0337">GPI-anchor biosynthesis</keyword>
<feature type="compositionally biased region" description="Acidic residues" evidence="12">
    <location>
        <begin position="562"/>
        <end position="572"/>
    </location>
</feature>
<feature type="compositionally biased region" description="Polar residues" evidence="12">
    <location>
        <begin position="398"/>
        <end position="409"/>
    </location>
</feature>
<dbReference type="PANTHER" id="PTHR28533">
    <property type="entry name" value="PROTEIN PBN1"/>
    <property type="match status" value="1"/>
</dbReference>
<comment type="pathway">
    <text evidence="2 11">Glycolipid biosynthesis; glycosylphosphatidylinositol-anchor biosynthesis.</text>
</comment>
<evidence type="ECO:0000256" key="9">
    <source>
        <dbReference type="ARBA" id="ARBA00023136"/>
    </source>
</evidence>
<keyword evidence="8" id="KW-1133">Transmembrane helix</keyword>
<evidence type="ECO:0000256" key="10">
    <source>
        <dbReference type="ARBA" id="ARBA00023180"/>
    </source>
</evidence>
<evidence type="ECO:0000256" key="7">
    <source>
        <dbReference type="ARBA" id="ARBA00022824"/>
    </source>
</evidence>
<protein>
    <recommendedName>
        <fullName evidence="4 11">Protein PBN1</fullName>
    </recommendedName>
</protein>
<proteinExistence type="inferred from homology"/>
<dbReference type="SMART" id="SM00780">
    <property type="entry name" value="PIG-X"/>
    <property type="match status" value="1"/>
</dbReference>
<reference evidence="13" key="1">
    <citation type="submission" date="2020-02" db="EMBL/GenBank/DDBJ databases">
        <authorList>
            <person name="Palmer J.M."/>
        </authorList>
    </citation>
    <scope>NUCLEOTIDE SEQUENCE</scope>
    <source>
        <strain evidence="13">EPUS1.4</strain>
        <tissue evidence="13">Thallus</tissue>
    </source>
</reference>
<feature type="region of interest" description="Disordered" evidence="12">
    <location>
        <begin position="546"/>
        <end position="580"/>
    </location>
</feature>
<dbReference type="GO" id="GO:0000030">
    <property type="term" value="F:mannosyltransferase activity"/>
    <property type="evidence" value="ECO:0007669"/>
    <property type="project" value="TreeGrafter"/>
</dbReference>
<evidence type="ECO:0000256" key="4">
    <source>
        <dbReference type="ARBA" id="ARBA00020410"/>
    </source>
</evidence>
<dbReference type="PANTHER" id="PTHR28533:SF1">
    <property type="entry name" value="PROTEIN PBN1"/>
    <property type="match status" value="1"/>
</dbReference>
<organism evidence="13 14">
    <name type="scientific">Endocarpon pusillum</name>
    <dbReference type="NCBI Taxonomy" id="364733"/>
    <lineage>
        <taxon>Eukaryota</taxon>
        <taxon>Fungi</taxon>
        <taxon>Dikarya</taxon>
        <taxon>Ascomycota</taxon>
        <taxon>Pezizomycotina</taxon>
        <taxon>Eurotiomycetes</taxon>
        <taxon>Chaetothyriomycetidae</taxon>
        <taxon>Verrucariales</taxon>
        <taxon>Verrucariaceae</taxon>
        <taxon>Endocarpon</taxon>
    </lineage>
</organism>
<evidence type="ECO:0000256" key="6">
    <source>
        <dbReference type="ARBA" id="ARBA00022692"/>
    </source>
</evidence>
<dbReference type="InterPro" id="IPR042322">
    <property type="entry name" value="Pbn1"/>
</dbReference>
<dbReference type="InterPro" id="IPR013233">
    <property type="entry name" value="PIG-X/PBN1"/>
</dbReference>
<gene>
    <name evidence="13" type="ORF">GJ744_010874</name>
</gene>
<evidence type="ECO:0000256" key="12">
    <source>
        <dbReference type="SAM" id="MobiDB-lite"/>
    </source>
</evidence>
<dbReference type="EMBL" id="JAACFV010000073">
    <property type="protein sequence ID" value="KAF7507192.1"/>
    <property type="molecule type" value="Genomic_DNA"/>
</dbReference>
<dbReference type="Proteomes" id="UP000606974">
    <property type="component" value="Unassembled WGS sequence"/>
</dbReference>
<dbReference type="AlphaFoldDB" id="A0A8H7E2P5"/>
<evidence type="ECO:0000313" key="13">
    <source>
        <dbReference type="EMBL" id="KAF7507192.1"/>
    </source>
</evidence>
<accession>A0A8H7E2P5</accession>
<evidence type="ECO:0000256" key="5">
    <source>
        <dbReference type="ARBA" id="ARBA00022502"/>
    </source>
</evidence>
<comment type="subcellular location">
    <subcellularLocation>
        <location evidence="11">Endoplasmic reticulum membrane</location>
        <topology evidence="11">Single-pass membrane protein</topology>
    </subcellularLocation>
    <subcellularLocation>
        <location evidence="1">Endoplasmic reticulum membrane</location>
        <topology evidence="1">Single-pass type III membrane protein</topology>
    </subcellularLocation>
</comment>
<dbReference type="GO" id="GO:0005789">
    <property type="term" value="C:endoplasmic reticulum membrane"/>
    <property type="evidence" value="ECO:0007669"/>
    <property type="project" value="UniProtKB-SubCell"/>
</dbReference>
<sequence>MRRRSTFLHDPKLEVDPRQLYLSGDRFVIENLRAAREERLTVGLDELPEELCQVLRQSHELHIRWASEDIYDAIPPFVSKISPGLHVFYTPLQRQSGDLLCPLLHKVFSSTLKCRSPLSTFTTPHLRSGRFASTSSLQYHSLLPSLNSLTQYIQRYLCKHSDQQCLHSAPLLNVADTVDIDYDSISHILIFTAHWSRPPAVLYDPLTGRTAENGWSLSVDTSANAEKVEVGVLGNEPPTDPSEISLSGFLTVVGEDDHPKPTLFSFPSRHHALPPSQSQDQRYKVSFLQPTGLHPKMQISFPTASALKPPANKPADSACALHTYLTLPSALFADKYQLSATADTAFMQSHHLTALRAISGETDLEAPDYVVEKWGSNLLVELAVPPPSSSSRKLARSTPPNQVPDSSSRGWNVTIPLHLRYFPPSPTGYSTIDIPNPILFWACTAEEGTKFPVNPFDRVNLGYEGLFGGRTMFYHLDPAPGPDLGAAGRGEEGSGRGKLVQRIRVPVLNMEAWGAEWVEWGTVAVVMLGFLWVVCKLWASGLSVRGEAGPKGVGGRPVEADAREEEEEEEEHEREKKKKK</sequence>
<dbReference type="OrthoDB" id="5546453at2759"/>